<protein>
    <submittedName>
        <fullName evidence="11">PTS glucose transporter subunit IIA</fullName>
    </submittedName>
</protein>
<dbReference type="PROSITE" id="PS00371">
    <property type="entry name" value="PTS_EIIA_TYPE_1_HIS"/>
    <property type="match status" value="1"/>
</dbReference>
<dbReference type="GO" id="GO:0016301">
    <property type="term" value="F:kinase activity"/>
    <property type="evidence" value="ECO:0007669"/>
    <property type="project" value="UniProtKB-KW"/>
</dbReference>
<keyword evidence="8" id="KW-0418">Kinase</keyword>
<feature type="domain" description="PTS EIIA type-1" evidence="10">
    <location>
        <begin position="37"/>
        <end position="141"/>
    </location>
</feature>
<keyword evidence="7" id="KW-0812">Transmembrane</keyword>
<dbReference type="InterPro" id="IPR011055">
    <property type="entry name" value="Dup_hybrid_motif"/>
</dbReference>
<dbReference type="Gene3D" id="2.70.70.10">
    <property type="entry name" value="Glucose Permease (Domain IIA)"/>
    <property type="match status" value="1"/>
</dbReference>
<evidence type="ECO:0000256" key="4">
    <source>
        <dbReference type="ARBA" id="ARBA00022597"/>
    </source>
</evidence>
<reference evidence="11" key="1">
    <citation type="submission" date="2023-05" db="EMBL/GenBank/DDBJ databases">
        <title>Cataloging the Phylogenetic Diversity of Human Bladder Bacteria.</title>
        <authorList>
            <person name="Du J."/>
        </authorList>
    </citation>
    <scope>NUCLEOTIDE SEQUENCE</scope>
    <source>
        <strain evidence="11">UMB0765</strain>
    </source>
</reference>
<name>A0AAW6YK72_9STRE</name>
<dbReference type="Proteomes" id="UP001237917">
    <property type="component" value="Unassembled WGS sequence"/>
</dbReference>
<proteinExistence type="predicted"/>
<evidence type="ECO:0000256" key="9">
    <source>
        <dbReference type="ARBA" id="ARBA00022989"/>
    </source>
</evidence>
<dbReference type="SUPFAM" id="SSF51261">
    <property type="entry name" value="Duplicated hybrid motif"/>
    <property type="match status" value="1"/>
</dbReference>
<keyword evidence="6" id="KW-0598">Phosphotransferase system</keyword>
<comment type="caution">
    <text evidence="11">The sequence shown here is derived from an EMBL/GenBank/DDBJ whole genome shotgun (WGS) entry which is preliminary data.</text>
</comment>
<dbReference type="PANTHER" id="PTHR45008">
    <property type="entry name" value="PTS SYSTEM GLUCOSE-SPECIFIC EIIA COMPONENT"/>
    <property type="match status" value="1"/>
</dbReference>
<dbReference type="RefSeq" id="WP_053092473.1">
    <property type="nucleotide sequence ID" value="NZ_CP039457.1"/>
</dbReference>
<evidence type="ECO:0000313" key="12">
    <source>
        <dbReference type="Proteomes" id="UP001237917"/>
    </source>
</evidence>
<dbReference type="InterPro" id="IPR001127">
    <property type="entry name" value="PTS_EIIA_1_perm"/>
</dbReference>
<dbReference type="GO" id="GO:0009401">
    <property type="term" value="P:phosphoenolpyruvate-dependent sugar phosphotransferase system"/>
    <property type="evidence" value="ECO:0007669"/>
    <property type="project" value="UniProtKB-KW"/>
</dbReference>
<dbReference type="PANTHER" id="PTHR45008:SF1">
    <property type="entry name" value="PTS SYSTEM GLUCOSE-SPECIFIC EIIA COMPONENT"/>
    <property type="match status" value="1"/>
</dbReference>
<dbReference type="InterPro" id="IPR050890">
    <property type="entry name" value="PTS_EIIA_component"/>
</dbReference>
<accession>A0AAW6YK72</accession>
<sequence length="163" mass="17784">MGFLNMFKKKETLPNIPDDKMVSVCDGEMIPAKDIKDEMFSKEVLGKTVGFIPISKEIVAPCNGVLEVMFSTGHAFAIRMKDGTGVLVHVGINTVDLDGKGFNVHVKQGSHVKAGQKIVDVDLEMVKEAGYDPTTMLIITEGVDNKEYSFSSFGQKTKAEVVL</sequence>
<evidence type="ECO:0000256" key="8">
    <source>
        <dbReference type="ARBA" id="ARBA00022777"/>
    </source>
</evidence>
<dbReference type="AlphaFoldDB" id="A0AAW6YK72"/>
<comment type="subcellular location">
    <subcellularLocation>
        <location evidence="2">Cell membrane</location>
        <topology evidence="2">Multi-pass membrane protein</topology>
    </subcellularLocation>
    <subcellularLocation>
        <location evidence="1">Cytoplasm</location>
    </subcellularLocation>
</comment>
<organism evidence="11 12">
    <name type="scientific">Streptococcus pasteurianus</name>
    <dbReference type="NCBI Taxonomy" id="197614"/>
    <lineage>
        <taxon>Bacteria</taxon>
        <taxon>Bacillati</taxon>
        <taxon>Bacillota</taxon>
        <taxon>Bacilli</taxon>
        <taxon>Lactobacillales</taxon>
        <taxon>Streptococcaceae</taxon>
        <taxon>Streptococcus</taxon>
    </lineage>
</organism>
<keyword evidence="9" id="KW-0472">Membrane</keyword>
<dbReference type="EMBL" id="JASOPU010000016">
    <property type="protein sequence ID" value="MDK7293729.1"/>
    <property type="molecule type" value="Genomic_DNA"/>
</dbReference>
<evidence type="ECO:0000256" key="6">
    <source>
        <dbReference type="ARBA" id="ARBA00022683"/>
    </source>
</evidence>
<dbReference type="Pfam" id="PF00358">
    <property type="entry name" value="PTS_EIIA_1"/>
    <property type="match status" value="1"/>
</dbReference>
<gene>
    <name evidence="11" type="ORF">QP487_09850</name>
</gene>
<dbReference type="GO" id="GO:0005737">
    <property type="term" value="C:cytoplasm"/>
    <property type="evidence" value="ECO:0007669"/>
    <property type="project" value="UniProtKB-SubCell"/>
</dbReference>
<evidence type="ECO:0000313" key="11">
    <source>
        <dbReference type="EMBL" id="MDK7293729.1"/>
    </source>
</evidence>
<evidence type="ECO:0000256" key="1">
    <source>
        <dbReference type="ARBA" id="ARBA00004496"/>
    </source>
</evidence>
<keyword evidence="9" id="KW-1133">Transmembrane helix</keyword>
<evidence type="ECO:0000256" key="3">
    <source>
        <dbReference type="ARBA" id="ARBA00022448"/>
    </source>
</evidence>
<dbReference type="FunFam" id="2.70.70.10:FF:000001">
    <property type="entry name" value="PTS system glucose-specific IIA component"/>
    <property type="match status" value="1"/>
</dbReference>
<keyword evidence="3" id="KW-0813">Transport</keyword>
<evidence type="ECO:0000259" key="10">
    <source>
        <dbReference type="PROSITE" id="PS51093"/>
    </source>
</evidence>
<evidence type="ECO:0000256" key="2">
    <source>
        <dbReference type="ARBA" id="ARBA00004651"/>
    </source>
</evidence>
<dbReference type="GeneID" id="64018141"/>
<dbReference type="GO" id="GO:0005886">
    <property type="term" value="C:plasma membrane"/>
    <property type="evidence" value="ECO:0007669"/>
    <property type="project" value="UniProtKB-SubCell"/>
</dbReference>
<dbReference type="PROSITE" id="PS51093">
    <property type="entry name" value="PTS_EIIA_TYPE_1"/>
    <property type="match status" value="1"/>
</dbReference>
<evidence type="ECO:0000256" key="5">
    <source>
        <dbReference type="ARBA" id="ARBA00022679"/>
    </source>
</evidence>
<dbReference type="NCBIfam" id="TIGR00830">
    <property type="entry name" value="PTBA"/>
    <property type="match status" value="1"/>
</dbReference>
<evidence type="ECO:0000256" key="7">
    <source>
        <dbReference type="ARBA" id="ARBA00022692"/>
    </source>
</evidence>
<keyword evidence="5" id="KW-0808">Transferase</keyword>
<keyword evidence="4 11" id="KW-0762">Sugar transport</keyword>